<dbReference type="GO" id="GO:0042594">
    <property type="term" value="P:response to starvation"/>
    <property type="evidence" value="ECO:0007669"/>
    <property type="project" value="TreeGrafter"/>
</dbReference>
<dbReference type="Pfam" id="PF12063">
    <property type="entry name" value="ATG1-like_MIT1"/>
    <property type="match status" value="1"/>
</dbReference>
<evidence type="ECO:0000256" key="5">
    <source>
        <dbReference type="ARBA" id="ARBA00022840"/>
    </source>
</evidence>
<dbReference type="Proteomes" id="UP000281549">
    <property type="component" value="Unassembled WGS sequence"/>
</dbReference>
<dbReference type="InterPro" id="IPR045269">
    <property type="entry name" value="Atg1-like"/>
</dbReference>
<evidence type="ECO:0000313" key="10">
    <source>
        <dbReference type="Proteomes" id="UP000281549"/>
    </source>
</evidence>
<evidence type="ECO:0000256" key="6">
    <source>
        <dbReference type="ARBA" id="ARBA00030237"/>
    </source>
</evidence>
<feature type="binding site" evidence="7">
    <location>
        <position position="44"/>
    </location>
    <ligand>
        <name>ATP</name>
        <dbReference type="ChEBI" id="CHEBI:30616"/>
    </ligand>
</feature>
<feature type="domain" description="Protein kinase" evidence="8">
    <location>
        <begin position="6"/>
        <end position="283"/>
    </location>
</feature>
<dbReference type="GO" id="GO:0000422">
    <property type="term" value="P:autophagy of mitochondrion"/>
    <property type="evidence" value="ECO:0007669"/>
    <property type="project" value="TreeGrafter"/>
</dbReference>
<dbReference type="GO" id="GO:0010506">
    <property type="term" value="P:regulation of autophagy"/>
    <property type="evidence" value="ECO:0007669"/>
    <property type="project" value="InterPro"/>
</dbReference>
<dbReference type="InterPro" id="IPR048941">
    <property type="entry name" value="ATG1-like_MIT2"/>
</dbReference>
<dbReference type="Pfam" id="PF00069">
    <property type="entry name" value="Pkinase"/>
    <property type="match status" value="1"/>
</dbReference>
<dbReference type="Pfam" id="PF21127">
    <property type="entry name" value="ATG1-like_MIT2"/>
    <property type="match status" value="1"/>
</dbReference>
<dbReference type="EMBL" id="ML005360">
    <property type="protein sequence ID" value="RKP18823.1"/>
    <property type="molecule type" value="Genomic_DNA"/>
</dbReference>
<dbReference type="GO" id="GO:0005524">
    <property type="term" value="F:ATP binding"/>
    <property type="evidence" value="ECO:0007669"/>
    <property type="project" value="UniProtKB-UniRule"/>
</dbReference>
<dbReference type="GO" id="GO:0061709">
    <property type="term" value="P:reticulophagy"/>
    <property type="evidence" value="ECO:0007669"/>
    <property type="project" value="TreeGrafter"/>
</dbReference>
<dbReference type="PANTHER" id="PTHR24348">
    <property type="entry name" value="SERINE/THREONINE-PROTEIN KINASE UNC-51-RELATED"/>
    <property type="match status" value="1"/>
</dbReference>
<dbReference type="InterPro" id="IPR011009">
    <property type="entry name" value="Kinase-like_dom_sf"/>
</dbReference>
<dbReference type="PROSITE" id="PS00107">
    <property type="entry name" value="PROTEIN_KINASE_ATP"/>
    <property type="match status" value="1"/>
</dbReference>
<evidence type="ECO:0000259" key="8">
    <source>
        <dbReference type="PROSITE" id="PS50011"/>
    </source>
</evidence>
<dbReference type="SUPFAM" id="SSF56112">
    <property type="entry name" value="Protein kinase-like (PK-like)"/>
    <property type="match status" value="1"/>
</dbReference>
<dbReference type="GO" id="GO:0034727">
    <property type="term" value="P:piecemeal microautophagy of the nucleus"/>
    <property type="evidence" value="ECO:0007669"/>
    <property type="project" value="TreeGrafter"/>
</dbReference>
<dbReference type="InterPro" id="IPR017441">
    <property type="entry name" value="Protein_kinase_ATP_BS"/>
</dbReference>
<dbReference type="InterPro" id="IPR000719">
    <property type="entry name" value="Prot_kinase_dom"/>
</dbReference>
<dbReference type="GO" id="GO:0004674">
    <property type="term" value="F:protein serine/threonine kinase activity"/>
    <property type="evidence" value="ECO:0007669"/>
    <property type="project" value="UniProtKB-EC"/>
</dbReference>
<dbReference type="AlphaFoldDB" id="A0A4P9YH03"/>
<dbReference type="GO" id="GO:0034045">
    <property type="term" value="C:phagophore assembly site membrane"/>
    <property type="evidence" value="ECO:0007669"/>
    <property type="project" value="TreeGrafter"/>
</dbReference>
<dbReference type="PROSITE" id="PS50011">
    <property type="entry name" value="PROTEIN_KINASE_DOM"/>
    <property type="match status" value="1"/>
</dbReference>
<dbReference type="PANTHER" id="PTHR24348:SF22">
    <property type="entry name" value="NON-SPECIFIC SERINE_THREONINE PROTEIN KINASE"/>
    <property type="match status" value="1"/>
</dbReference>
<sequence>MKLPAYDVEEEIGRGSFAIVYKALHVSTVNFLKNFEKGRVVAIKTVSTEKLNRKLMENLDTEISILREIDHKNIVKLLSVEKGDKQIHLVMEYCRMGDLSQYIKLHRPLSEDIARKLLLQLVSALSYLRSRNLVHRDIKPQNLLLTPGDDVPNIKLADFGFAKHMNPIKDLAETLCGSPLYMAPEILRYDKYDASADLWSVGVLSFELVTGKPPFRAQNHIQLLKKIEACEEIDFPVSASFKNRAGVYKIDLSFECRDFILGLLKKDPTSRIPFEEFVRHPFLTRKGRIKIDKSRMSNAMKDYVVVDKSSVEVNTFADGQANRFVGSIPIGIHNKSDSKGNIFSLSAPSKNMFAIKSIQEKFRKSCHFEKNKRTVNSPVWYNEPCGQDGEERHILKYMASMSRRASIILRFSNERISYVCLPYGIRNLPVLTSGASQEFSPNLIDVLKEEIKENKEVFVHLQEALLLLLKALHVLQLALIFAQQYWEKSCFRITSANFGQGIQWLRTTFNESLEKSDAIRIIISDEFEPTSTCVEKILYQESIKLVSSTTFSFQSRSAAQKELKEDFKDALDLYSEGILTLEALLLPDAQIEKLLTDEDRQIIQYFIKSLNERKNIISTKIT</sequence>
<keyword evidence="3 7" id="KW-0547">Nucleotide-binding</keyword>
<dbReference type="GO" id="GO:0005776">
    <property type="term" value="C:autophagosome"/>
    <property type="evidence" value="ECO:0007669"/>
    <property type="project" value="TreeGrafter"/>
</dbReference>
<evidence type="ECO:0000256" key="2">
    <source>
        <dbReference type="ARBA" id="ARBA00022679"/>
    </source>
</evidence>
<accession>A0A4P9YH03</accession>
<dbReference type="GO" id="GO:0000045">
    <property type="term" value="P:autophagosome assembly"/>
    <property type="evidence" value="ECO:0007669"/>
    <property type="project" value="TreeGrafter"/>
</dbReference>
<keyword evidence="4 9" id="KW-0418">Kinase</keyword>
<keyword evidence="5 7" id="KW-0067">ATP-binding</keyword>
<keyword evidence="2" id="KW-0808">Transferase</keyword>
<organism evidence="9 10">
    <name type="scientific">Rozella allomycis (strain CSF55)</name>
    <dbReference type="NCBI Taxonomy" id="988480"/>
    <lineage>
        <taxon>Eukaryota</taxon>
        <taxon>Fungi</taxon>
        <taxon>Fungi incertae sedis</taxon>
        <taxon>Cryptomycota</taxon>
        <taxon>Cryptomycota incertae sedis</taxon>
        <taxon>Rozella</taxon>
    </lineage>
</organism>
<dbReference type="EC" id="2.7.11.1" evidence="1"/>
<evidence type="ECO:0000256" key="7">
    <source>
        <dbReference type="PROSITE-ProRule" id="PRU10141"/>
    </source>
</evidence>
<evidence type="ECO:0000256" key="3">
    <source>
        <dbReference type="ARBA" id="ARBA00022741"/>
    </source>
</evidence>
<dbReference type="GO" id="GO:0005829">
    <property type="term" value="C:cytosol"/>
    <property type="evidence" value="ECO:0007669"/>
    <property type="project" value="TreeGrafter"/>
</dbReference>
<dbReference type="FunFam" id="1.10.510.10:FF:000571">
    <property type="entry name" value="Maternal embryonic leucine zipper kinase"/>
    <property type="match status" value="1"/>
</dbReference>
<reference evidence="10" key="1">
    <citation type="journal article" date="2018" name="Nat. Microbiol.">
        <title>Leveraging single-cell genomics to expand the fungal tree of life.</title>
        <authorList>
            <person name="Ahrendt S.R."/>
            <person name="Quandt C.A."/>
            <person name="Ciobanu D."/>
            <person name="Clum A."/>
            <person name="Salamov A."/>
            <person name="Andreopoulos B."/>
            <person name="Cheng J.F."/>
            <person name="Woyke T."/>
            <person name="Pelin A."/>
            <person name="Henrissat B."/>
            <person name="Reynolds N.K."/>
            <person name="Benny G.L."/>
            <person name="Smith M.E."/>
            <person name="James T.Y."/>
            <person name="Grigoriev I.V."/>
        </authorList>
    </citation>
    <scope>NUCLEOTIDE SEQUENCE [LARGE SCALE GENOMIC DNA]</scope>
    <source>
        <strain evidence="10">CSF55</strain>
    </source>
</reference>
<name>A0A4P9YH03_ROZAC</name>
<evidence type="ECO:0000256" key="4">
    <source>
        <dbReference type="ARBA" id="ARBA00022777"/>
    </source>
</evidence>
<protein>
    <recommendedName>
        <fullName evidence="1">non-specific serine/threonine protein kinase</fullName>
        <ecNumber evidence="1">2.7.11.1</ecNumber>
    </recommendedName>
    <alternativeName>
        <fullName evidence="6">Autophagy-related protein 1</fullName>
    </alternativeName>
</protein>
<dbReference type="PROSITE" id="PS00108">
    <property type="entry name" value="PROTEIN_KINASE_ST"/>
    <property type="match status" value="1"/>
</dbReference>
<dbReference type="Gene3D" id="1.10.510.10">
    <property type="entry name" value="Transferase(Phosphotransferase) domain 1"/>
    <property type="match status" value="1"/>
</dbReference>
<dbReference type="SMART" id="SM00220">
    <property type="entry name" value="S_TKc"/>
    <property type="match status" value="1"/>
</dbReference>
<gene>
    <name evidence="9" type="ORF">ROZALSC1DRAFT_29530</name>
</gene>
<proteinExistence type="predicted"/>
<evidence type="ECO:0000313" key="9">
    <source>
        <dbReference type="EMBL" id="RKP18823.1"/>
    </source>
</evidence>
<evidence type="ECO:0000256" key="1">
    <source>
        <dbReference type="ARBA" id="ARBA00012513"/>
    </source>
</evidence>
<dbReference type="InterPro" id="IPR022708">
    <property type="entry name" value="Atg1-like_tMIT"/>
</dbReference>
<dbReference type="InterPro" id="IPR008271">
    <property type="entry name" value="Ser/Thr_kinase_AS"/>
</dbReference>